<proteinExistence type="predicted"/>
<dbReference type="EMBL" id="BARV01020868">
    <property type="protein sequence ID" value="GAI18642.1"/>
    <property type="molecule type" value="Genomic_DNA"/>
</dbReference>
<dbReference type="GO" id="GO:0003824">
    <property type="term" value="F:catalytic activity"/>
    <property type="evidence" value="ECO:0007669"/>
    <property type="project" value="InterPro"/>
</dbReference>
<reference evidence="2" key="1">
    <citation type="journal article" date="2014" name="Front. Microbiol.">
        <title>High frequency of phylogenetically diverse reductive dehalogenase-homologous genes in deep subseafloor sedimentary metagenomes.</title>
        <authorList>
            <person name="Kawai M."/>
            <person name="Futagami T."/>
            <person name="Toyoda A."/>
            <person name="Takaki Y."/>
            <person name="Nishi S."/>
            <person name="Hori S."/>
            <person name="Arai W."/>
            <person name="Tsubouchi T."/>
            <person name="Morono Y."/>
            <person name="Uchiyama I."/>
            <person name="Ito T."/>
            <person name="Fujiyama A."/>
            <person name="Inagaki F."/>
            <person name="Takami H."/>
        </authorList>
    </citation>
    <scope>NUCLEOTIDE SEQUENCE</scope>
    <source>
        <strain evidence="2">Expedition CK06-06</strain>
    </source>
</reference>
<dbReference type="InterPro" id="IPR011013">
    <property type="entry name" value="Gal_mutarotase_sf_dom"/>
</dbReference>
<dbReference type="SMART" id="SM01068">
    <property type="entry name" value="CBM_X"/>
    <property type="match status" value="1"/>
</dbReference>
<dbReference type="Pfam" id="PF06165">
    <property type="entry name" value="GH94_b-supersand"/>
    <property type="match status" value="1"/>
</dbReference>
<dbReference type="Gene3D" id="2.70.98.40">
    <property type="entry name" value="Glycoside hydrolase, family 65, N-terminal domain"/>
    <property type="match status" value="1"/>
</dbReference>
<dbReference type="AlphaFoldDB" id="X1LH23"/>
<dbReference type="InterPro" id="IPR037018">
    <property type="entry name" value="GH65_N"/>
</dbReference>
<dbReference type="InterPro" id="IPR010383">
    <property type="entry name" value="Glyco_hydrolase_94_b-supersand"/>
</dbReference>
<dbReference type="PANTHER" id="PTHR37469:SF2">
    <property type="entry name" value="CELLOBIONIC ACID PHOSPHORYLASE"/>
    <property type="match status" value="1"/>
</dbReference>
<gene>
    <name evidence="2" type="ORF">S06H3_34717</name>
</gene>
<dbReference type="SUPFAM" id="SSF74650">
    <property type="entry name" value="Galactose mutarotase-like"/>
    <property type="match status" value="1"/>
</dbReference>
<dbReference type="GO" id="GO:0030246">
    <property type="term" value="F:carbohydrate binding"/>
    <property type="evidence" value="ECO:0007669"/>
    <property type="project" value="InterPro"/>
</dbReference>
<protein>
    <recommendedName>
        <fullName evidence="1">Glycosyl hydrolase 94 supersandwich domain-containing protein</fullName>
    </recommendedName>
</protein>
<feature type="domain" description="Glycosyl hydrolase 94 supersandwich" evidence="1">
    <location>
        <begin position="3"/>
        <end position="226"/>
    </location>
</feature>
<organism evidence="2">
    <name type="scientific">marine sediment metagenome</name>
    <dbReference type="NCBI Taxonomy" id="412755"/>
    <lineage>
        <taxon>unclassified sequences</taxon>
        <taxon>metagenomes</taxon>
        <taxon>ecological metagenomes</taxon>
    </lineage>
</organism>
<accession>X1LH23</accession>
<comment type="caution">
    <text evidence="2">The sequence shown here is derived from an EMBL/GenBank/DDBJ whole genome shotgun (WGS) entry which is preliminary data.</text>
</comment>
<name>X1LH23_9ZZZZ</name>
<sequence length="231" mass="26836">MITRPDTPRPWVNVICPGDYGLVVSQAGSGFSWRSDVKLNMITRWEQDLLKDDWGKYLYLRDNDSGDYWSLAWKPVCKQPESYQCRHGIGYTTINSLNDEISSSFTIFVPPDEPLEIWMVKLRNESSRKRSLSLFSYLEWRLGAVTDSHREFHKIFIETEYMKKESALLASKRLWELGNRQGQQWNMDWKYLAFHSSSIKPNSFVINRESFLGKYGSLESPAILKGGSSPM</sequence>
<dbReference type="InterPro" id="IPR052047">
    <property type="entry name" value="GH94_Enzymes"/>
</dbReference>
<evidence type="ECO:0000313" key="2">
    <source>
        <dbReference type="EMBL" id="GAI18642.1"/>
    </source>
</evidence>
<dbReference type="PANTHER" id="PTHR37469">
    <property type="entry name" value="CELLOBIONIC ACID PHOSPHORYLASE-RELATED"/>
    <property type="match status" value="1"/>
</dbReference>
<dbReference type="GO" id="GO:0005975">
    <property type="term" value="P:carbohydrate metabolic process"/>
    <property type="evidence" value="ECO:0007669"/>
    <property type="project" value="InterPro"/>
</dbReference>
<feature type="non-terminal residue" evidence="2">
    <location>
        <position position="231"/>
    </location>
</feature>
<evidence type="ECO:0000259" key="1">
    <source>
        <dbReference type="Pfam" id="PF06165"/>
    </source>
</evidence>